<reference evidence="3 4" key="1">
    <citation type="journal article" date="2020" name="Harmful Algae">
        <title>Molecular and morphological characterization of a novel dihydroanatoxin-a producing Microcoleus species (cyanobacteria) from the Russian River, California, USA.</title>
        <authorList>
            <person name="Conklin K.Y."/>
            <person name="Stancheva R."/>
            <person name="Otten T.G."/>
            <person name="Fadness R."/>
            <person name="Boyer G.L."/>
            <person name="Read B."/>
            <person name="Zhang X."/>
            <person name="Sheath R.G."/>
        </authorList>
    </citation>
    <scope>NUCLEOTIDE SEQUENCE [LARGE SCALE GENOMIC DNA]</scope>
    <source>
        <strain evidence="3 4">PTRS2</strain>
    </source>
</reference>
<dbReference type="InterPro" id="IPR000330">
    <property type="entry name" value="SNF2_N"/>
</dbReference>
<dbReference type="InterPro" id="IPR025202">
    <property type="entry name" value="PLD-like_dom"/>
</dbReference>
<dbReference type="InterPro" id="IPR057342">
    <property type="entry name" value="DEXDc_RapA"/>
</dbReference>
<evidence type="ECO:0000313" key="3">
    <source>
        <dbReference type="EMBL" id="MEK0185730.1"/>
    </source>
</evidence>
<evidence type="ECO:0000256" key="1">
    <source>
        <dbReference type="ARBA" id="ARBA00022801"/>
    </source>
</evidence>
<evidence type="ECO:0000313" key="4">
    <source>
        <dbReference type="Proteomes" id="UP001384579"/>
    </source>
</evidence>
<dbReference type="Gene3D" id="3.40.50.10810">
    <property type="entry name" value="Tandem AAA-ATPase domain"/>
    <property type="match status" value="1"/>
</dbReference>
<dbReference type="InterPro" id="IPR027417">
    <property type="entry name" value="P-loop_NTPase"/>
</dbReference>
<dbReference type="PROSITE" id="PS51192">
    <property type="entry name" value="HELICASE_ATP_BIND_1"/>
    <property type="match status" value="1"/>
</dbReference>
<dbReference type="InterPro" id="IPR038718">
    <property type="entry name" value="SNF2-like_sf"/>
</dbReference>
<dbReference type="CDD" id="cd18011">
    <property type="entry name" value="DEXDc_RapA"/>
    <property type="match status" value="1"/>
</dbReference>
<dbReference type="SMART" id="SM00487">
    <property type="entry name" value="DEXDc"/>
    <property type="match status" value="1"/>
</dbReference>
<organism evidence="3 4">
    <name type="scientific">Microcoleus anatoxicus PTRS2</name>
    <dbReference type="NCBI Taxonomy" id="2705321"/>
    <lineage>
        <taxon>Bacteria</taxon>
        <taxon>Bacillati</taxon>
        <taxon>Cyanobacteriota</taxon>
        <taxon>Cyanophyceae</taxon>
        <taxon>Oscillatoriophycideae</taxon>
        <taxon>Oscillatoriales</taxon>
        <taxon>Microcoleaceae</taxon>
        <taxon>Microcoleus</taxon>
        <taxon>Microcoleus anatoxicus</taxon>
    </lineage>
</organism>
<gene>
    <name evidence="3" type="ORF">WMG39_12880</name>
</gene>
<dbReference type="SUPFAM" id="SSF56024">
    <property type="entry name" value="Phospholipase D/nuclease"/>
    <property type="match status" value="1"/>
</dbReference>
<dbReference type="Pfam" id="PF00176">
    <property type="entry name" value="SNF2-rel_dom"/>
    <property type="match status" value="1"/>
</dbReference>
<protein>
    <submittedName>
        <fullName evidence="3">SNF2-related protein</fullName>
    </submittedName>
</protein>
<dbReference type="SUPFAM" id="SSF52540">
    <property type="entry name" value="P-loop containing nucleoside triphosphate hydrolases"/>
    <property type="match status" value="1"/>
</dbReference>
<name>A0ABU8YMT8_9CYAN</name>
<dbReference type="PANTHER" id="PTHR45766">
    <property type="entry name" value="DNA ANNEALING HELICASE AND ENDONUCLEASE ZRANB3 FAMILY MEMBER"/>
    <property type="match status" value="1"/>
</dbReference>
<dbReference type="Proteomes" id="UP001384579">
    <property type="component" value="Unassembled WGS sequence"/>
</dbReference>
<feature type="domain" description="Helicase ATP-binding" evidence="2">
    <location>
        <begin position="262"/>
        <end position="432"/>
    </location>
</feature>
<dbReference type="PANTHER" id="PTHR45766:SF6">
    <property type="entry name" value="SWI_SNF-RELATED MATRIX-ASSOCIATED ACTIN-DEPENDENT REGULATOR OF CHROMATIN SUBFAMILY A-LIKE PROTEIN 1"/>
    <property type="match status" value="1"/>
</dbReference>
<dbReference type="RefSeq" id="WP_340541488.1">
    <property type="nucleotide sequence ID" value="NZ_JBBLXS010000145.1"/>
</dbReference>
<keyword evidence="1" id="KW-0378">Hydrolase</keyword>
<dbReference type="InterPro" id="IPR014001">
    <property type="entry name" value="Helicase_ATP-bd"/>
</dbReference>
<dbReference type="Pfam" id="PF13091">
    <property type="entry name" value="PLDc_2"/>
    <property type="match status" value="1"/>
</dbReference>
<keyword evidence="4" id="KW-1185">Reference proteome</keyword>
<sequence length="500" mass="57942">MSQHDSSLPKSAIRDNRHRGTVGNFLKAKVEENSTLSIVSAYFTIYAFDALKEQLLGIKSLKFLFGEPRFIKSLDPSKTDKKAFQIEDEGLQLQNRLQQKRVAKECAEWIEKKVQIRSVKQSNLLHGKMYHIAHNGTENAIMGSSNFTMRGLGLGTKKNNIELNLEVDSKRDTRDLKAWFDELWNDAELIEDVKQDVLLYLEQLYQNNSPEFIYYKTLFHIFETFLDDLEKSDILSEQLHFFDTEIWKSLFEFQKDGVKAAINKIRRYNGCIIADSVGLGKTFEALAVIKYFELRNQKVVVLCPKKLRENWTVYLAQNNSELNPLVKDRFNYTVLSHTDLSRDSGYSGDINLATIKWGNYDLVVIDESHNFRNNIKSKRDEFGNLIRKSRYERLMDDIIKSGVKTQVLLLSATPVNNDLKDLRNQLYFITEDRDAAFGESLGITSLRDILADAQGKFTKWAKKSKERQTSELLEELSSAFFKLLDELTIARSRKHIQKYY</sequence>
<dbReference type="EMBL" id="JBBLXS010000145">
    <property type="protein sequence ID" value="MEK0185730.1"/>
    <property type="molecule type" value="Genomic_DNA"/>
</dbReference>
<dbReference type="Gene3D" id="3.30.870.10">
    <property type="entry name" value="Endonuclease Chain A"/>
    <property type="match status" value="1"/>
</dbReference>
<accession>A0ABU8YMT8</accession>
<evidence type="ECO:0000259" key="2">
    <source>
        <dbReference type="PROSITE" id="PS51192"/>
    </source>
</evidence>
<feature type="non-terminal residue" evidence="3">
    <location>
        <position position="500"/>
    </location>
</feature>
<comment type="caution">
    <text evidence="3">The sequence shown here is derived from an EMBL/GenBank/DDBJ whole genome shotgun (WGS) entry which is preliminary data.</text>
</comment>
<proteinExistence type="predicted"/>